<keyword evidence="1" id="KW-1133">Transmembrane helix</keyword>
<dbReference type="Proteomes" id="UP000049455">
    <property type="component" value="Unassembled WGS sequence"/>
</dbReference>
<dbReference type="EMBL" id="CYPR01000018">
    <property type="protein sequence ID" value="CUH16995.1"/>
    <property type="molecule type" value="Genomic_DNA"/>
</dbReference>
<evidence type="ECO:0000313" key="3">
    <source>
        <dbReference type="Proteomes" id="UP000049455"/>
    </source>
</evidence>
<evidence type="ECO:0008006" key="4">
    <source>
        <dbReference type="Google" id="ProtNLM"/>
    </source>
</evidence>
<sequence length="123" mass="13949">MVASPYPATGAHILRQYKKRWLIECLFADSKTRGLNLEDTRLTLASRLSLLIAITAIAIALICRAAAQLMGHKYPARKKHGYCSKSWFRTGFDEVRRWMRSGPETPLVARNLVVPRRLRVGVV</sequence>
<keyword evidence="1" id="KW-0812">Transmembrane</keyword>
<keyword evidence="1" id="KW-0472">Membrane</keyword>
<organism evidence="2 3">
    <name type="scientific">Jannaschia seosinensis</name>
    <dbReference type="NCBI Taxonomy" id="313367"/>
    <lineage>
        <taxon>Bacteria</taxon>
        <taxon>Pseudomonadati</taxon>
        <taxon>Pseudomonadota</taxon>
        <taxon>Alphaproteobacteria</taxon>
        <taxon>Rhodobacterales</taxon>
        <taxon>Roseobacteraceae</taxon>
        <taxon>Jannaschia</taxon>
    </lineage>
</organism>
<evidence type="ECO:0000313" key="2">
    <source>
        <dbReference type="EMBL" id="CUH16995.1"/>
    </source>
</evidence>
<evidence type="ECO:0000256" key="1">
    <source>
        <dbReference type="SAM" id="Phobius"/>
    </source>
</evidence>
<gene>
    <name evidence="2" type="ORF">JSE7799_00378</name>
</gene>
<accession>A0A0M7B6R8</accession>
<dbReference type="AlphaFoldDB" id="A0A0M7B6R8"/>
<name>A0A0M7B6R8_9RHOB</name>
<feature type="transmembrane region" description="Helical" evidence="1">
    <location>
        <begin position="48"/>
        <end position="67"/>
    </location>
</feature>
<dbReference type="SUPFAM" id="SSF53098">
    <property type="entry name" value="Ribonuclease H-like"/>
    <property type="match status" value="1"/>
</dbReference>
<dbReference type="InterPro" id="IPR012337">
    <property type="entry name" value="RNaseH-like_sf"/>
</dbReference>
<proteinExistence type="predicted"/>
<keyword evidence="3" id="KW-1185">Reference proteome</keyword>
<protein>
    <recommendedName>
        <fullName evidence="4">Transposase IS4-like domain-containing protein</fullName>
    </recommendedName>
</protein>
<reference evidence="2 3" key="1">
    <citation type="submission" date="2015-09" db="EMBL/GenBank/DDBJ databases">
        <authorList>
            <person name="Jackson K.R."/>
            <person name="Lunt B.L."/>
            <person name="Fisher J.N.B."/>
            <person name="Gardner A.V."/>
            <person name="Bailey M.E."/>
            <person name="Deus L.M."/>
            <person name="Earl A.S."/>
            <person name="Gibby P.D."/>
            <person name="Hartmann K.A."/>
            <person name="Liu J.E."/>
            <person name="Manci A.M."/>
            <person name="Nielsen D.A."/>
            <person name="Solomon M.B."/>
            <person name="Breakwell D.P."/>
            <person name="Burnett S.H."/>
            <person name="Grose J.H."/>
        </authorList>
    </citation>
    <scope>NUCLEOTIDE SEQUENCE [LARGE SCALE GENOMIC DNA]</scope>
    <source>
        <strain evidence="2 3">CECT 7799</strain>
    </source>
</reference>